<organism evidence="2 3">
    <name type="scientific">Candidatus Methanodesulfokora washburnensis</name>
    <dbReference type="NCBI Taxonomy" id="2478471"/>
    <lineage>
        <taxon>Archaea</taxon>
        <taxon>Thermoproteota</taxon>
        <taxon>Candidatus Korarchaeia</taxon>
        <taxon>Candidatus Korarchaeia incertae sedis</taxon>
        <taxon>Candidatus Methanodesulfokora</taxon>
    </lineage>
</organism>
<dbReference type="PANTHER" id="PTHR42252:SF1">
    <property type="entry name" value="DUF434 DOMAIN-CONTAINING PROTEIN"/>
    <property type="match status" value="1"/>
</dbReference>
<reference evidence="2 3" key="1">
    <citation type="submission" date="2018-10" db="EMBL/GenBank/DDBJ databases">
        <title>Co-occurring genomic capacity for anaerobic methane metabolism and dissimilatory sulfite reduction discovered in the Korarchaeota.</title>
        <authorList>
            <person name="Mckay L.J."/>
            <person name="Dlakic M."/>
            <person name="Fields M.W."/>
            <person name="Delmont T.O."/>
            <person name="Eren A.M."/>
            <person name="Jay Z.J."/>
            <person name="Klingelsmith K.B."/>
            <person name="Rusch D.B."/>
            <person name="Inskeep W.P."/>
        </authorList>
    </citation>
    <scope>NUCLEOTIDE SEQUENCE [LARGE SCALE GENOMIC DNA]</scope>
    <source>
        <strain evidence="2 3">MDKW</strain>
    </source>
</reference>
<accession>A0A429GQJ2</accession>
<evidence type="ECO:0000313" key="2">
    <source>
        <dbReference type="EMBL" id="RSN75969.1"/>
    </source>
</evidence>
<name>A0A429GQJ2_9CREN</name>
<dbReference type="PANTHER" id="PTHR42252">
    <property type="entry name" value="DUF5616 DOMAIN-CONTAINING PROTEIN"/>
    <property type="match status" value="1"/>
</dbReference>
<dbReference type="EMBL" id="RCOS01000066">
    <property type="protein sequence ID" value="RSN75969.1"/>
    <property type="molecule type" value="Genomic_DNA"/>
</dbReference>
<proteinExistence type="predicted"/>
<gene>
    <name evidence="2" type="ORF">D6D85_05390</name>
</gene>
<dbReference type="Proteomes" id="UP000277582">
    <property type="component" value="Unassembled WGS sequence"/>
</dbReference>
<sequence length="222" mass="24708">MIYIDFTCSHVDLKEASRYLLMLASMGFSRDQSLRIVSEKFSLRKEDILLLKRVIRWPDESLRNALKKIPPFLAGGRSISVDGLNVLVTVEEILSGKPVYLSTDGFIRDARAAYSSYRPGNMTNEAIREVIRELVEIGAGYVEIIFDSPHPGSGKLASMVRDIMSEMGVDWSCRAEKDADSAVARGEISASSDVSVIEKAKAVLDIPELIARKRNAEIIVIW</sequence>
<feature type="domain" description="DUF5616" evidence="1">
    <location>
        <begin position="76"/>
        <end position="208"/>
    </location>
</feature>
<evidence type="ECO:0000259" key="1">
    <source>
        <dbReference type="Pfam" id="PF18481"/>
    </source>
</evidence>
<dbReference type="InterPro" id="IPR041652">
    <property type="entry name" value="DUF5616"/>
</dbReference>
<evidence type="ECO:0000313" key="3">
    <source>
        <dbReference type="Proteomes" id="UP000277582"/>
    </source>
</evidence>
<protein>
    <submittedName>
        <fullName evidence="2">DUF434 domain-containing protein</fullName>
    </submittedName>
</protein>
<keyword evidence="3" id="KW-1185">Reference proteome</keyword>
<dbReference type="Pfam" id="PF18481">
    <property type="entry name" value="DUF5616"/>
    <property type="match status" value="1"/>
</dbReference>
<comment type="caution">
    <text evidence="2">The sequence shown here is derived from an EMBL/GenBank/DDBJ whole genome shotgun (WGS) entry which is preliminary data.</text>
</comment>
<dbReference type="AlphaFoldDB" id="A0A429GQJ2"/>